<evidence type="ECO:0000256" key="8">
    <source>
        <dbReference type="RuleBase" id="RU003881"/>
    </source>
</evidence>
<evidence type="ECO:0000256" key="5">
    <source>
        <dbReference type="ARBA" id="ARBA00023157"/>
    </source>
</evidence>
<comment type="catalytic activity">
    <reaction evidence="7">
        <text>[thioredoxin]-dithiol + NADP(+) = [thioredoxin]-disulfide + NADPH + H(+)</text>
        <dbReference type="Rhea" id="RHEA:20345"/>
        <dbReference type="Rhea" id="RHEA-COMP:10698"/>
        <dbReference type="Rhea" id="RHEA-COMP:10700"/>
        <dbReference type="ChEBI" id="CHEBI:15378"/>
        <dbReference type="ChEBI" id="CHEBI:29950"/>
        <dbReference type="ChEBI" id="CHEBI:50058"/>
        <dbReference type="ChEBI" id="CHEBI:57783"/>
        <dbReference type="ChEBI" id="CHEBI:58349"/>
        <dbReference type="EC" id="1.8.1.9"/>
    </reaction>
</comment>
<keyword evidence="2 7" id="KW-0285">Flavoprotein</keyword>
<dbReference type="Pfam" id="PF07992">
    <property type="entry name" value="Pyr_redox_2"/>
    <property type="match status" value="1"/>
</dbReference>
<dbReference type="GO" id="GO:0019430">
    <property type="term" value="P:removal of superoxide radicals"/>
    <property type="evidence" value="ECO:0007669"/>
    <property type="project" value="UniProtKB-UniRule"/>
</dbReference>
<evidence type="ECO:0000313" key="10">
    <source>
        <dbReference type="EMBL" id="CAD9080745.1"/>
    </source>
</evidence>
<dbReference type="InterPro" id="IPR008255">
    <property type="entry name" value="Pyr_nucl-diS_OxRdtase_2_AS"/>
</dbReference>
<dbReference type="AlphaFoldDB" id="A0A6U0KHV6"/>
<keyword evidence="4 7" id="KW-0560">Oxidoreductase</keyword>
<accession>A0A6U0KHV6</accession>
<keyword evidence="8" id="KW-0521">NADP</keyword>
<dbReference type="InterPro" id="IPR036188">
    <property type="entry name" value="FAD/NAD-bd_sf"/>
</dbReference>
<dbReference type="PRINTS" id="PR00469">
    <property type="entry name" value="PNDRDTASEII"/>
</dbReference>
<dbReference type="PRINTS" id="PR00368">
    <property type="entry name" value="FADPNR"/>
</dbReference>
<reference evidence="10" key="1">
    <citation type="submission" date="2021-01" db="EMBL/GenBank/DDBJ databases">
        <authorList>
            <person name="Corre E."/>
            <person name="Pelletier E."/>
            <person name="Niang G."/>
            <person name="Scheremetjew M."/>
            <person name="Finn R."/>
            <person name="Kale V."/>
            <person name="Holt S."/>
            <person name="Cochrane G."/>
            <person name="Meng A."/>
            <person name="Brown T."/>
            <person name="Cohen L."/>
        </authorList>
    </citation>
    <scope>NUCLEOTIDE SEQUENCE</scope>
    <source>
        <strain evidence="10">WS</strain>
    </source>
</reference>
<dbReference type="InterPro" id="IPR005982">
    <property type="entry name" value="Thioredox_Rdtase"/>
</dbReference>
<evidence type="ECO:0000256" key="7">
    <source>
        <dbReference type="RuleBase" id="RU003880"/>
    </source>
</evidence>
<dbReference type="EMBL" id="HBGD01004789">
    <property type="protein sequence ID" value="CAD9080746.1"/>
    <property type="molecule type" value="Transcribed_RNA"/>
</dbReference>
<dbReference type="NCBIfam" id="TIGR01292">
    <property type="entry name" value="TRX_reduct"/>
    <property type="match status" value="1"/>
</dbReference>
<evidence type="ECO:0000256" key="1">
    <source>
        <dbReference type="ARBA" id="ARBA00009333"/>
    </source>
</evidence>
<sequence>MSDPLTNPSTEPTYKTQVAIVGSGPAGHTAGIYTSRAMLDPILFEGEMDGNSIPGGQLTTTTEVENFPGYTTIGGFELTQKFREQSEHYGTKVVSEKIVKVDLTNGRPFKLWTSSNKLVQADSVIVATGAYAKTLNFPGMKEFWNKGISACATCDGALPMFRKKPLAVIGGGDSAMEEALFLSRYGSKVYIIVRRSELRASKIMAIRAQKKENIEFLWNTVTVEAVGEKKLQRIKIQSTLPDNKEVRDLEVNGLFFAIGHQPFTDIFKGQLDLDSEGYINVKPGKCETNIDGVFACGDVMDKEWRQAITSAGTGCVAALQAQRYLEAQELDNKNE</sequence>
<evidence type="ECO:0000256" key="4">
    <source>
        <dbReference type="ARBA" id="ARBA00023002"/>
    </source>
</evidence>
<evidence type="ECO:0000256" key="2">
    <source>
        <dbReference type="ARBA" id="ARBA00022630"/>
    </source>
</evidence>
<evidence type="ECO:0000259" key="9">
    <source>
        <dbReference type="Pfam" id="PF07992"/>
    </source>
</evidence>
<feature type="domain" description="FAD/NAD(P)-binding" evidence="9">
    <location>
        <begin position="17"/>
        <end position="313"/>
    </location>
</feature>
<dbReference type="PROSITE" id="PS00573">
    <property type="entry name" value="PYRIDINE_REDOX_2"/>
    <property type="match status" value="1"/>
</dbReference>
<dbReference type="EC" id="1.8.1.9" evidence="7"/>
<name>A0A6U0KHV6_9EUKA</name>
<keyword evidence="6 7" id="KW-0676">Redox-active center</keyword>
<keyword evidence="5" id="KW-1015">Disulfide bond</keyword>
<evidence type="ECO:0000313" key="11">
    <source>
        <dbReference type="EMBL" id="CAD9080746.1"/>
    </source>
</evidence>
<comment type="similarity">
    <text evidence="1 7">Belongs to the class-II pyridine nucleotide-disulfide oxidoreductase family.</text>
</comment>
<evidence type="ECO:0000256" key="6">
    <source>
        <dbReference type="ARBA" id="ARBA00023284"/>
    </source>
</evidence>
<dbReference type="EMBL" id="HBGD01004788">
    <property type="protein sequence ID" value="CAD9080745.1"/>
    <property type="molecule type" value="Transcribed_RNA"/>
</dbReference>
<protein>
    <recommendedName>
        <fullName evidence="7">Thioredoxin reductase</fullName>
        <ecNumber evidence="7">1.8.1.9</ecNumber>
    </recommendedName>
</protein>
<comment type="subunit">
    <text evidence="7">Homodimer.</text>
</comment>
<dbReference type="InterPro" id="IPR023753">
    <property type="entry name" value="FAD/NAD-binding_dom"/>
</dbReference>
<proteinExistence type="inferred from homology"/>
<dbReference type="PANTHER" id="PTHR48105">
    <property type="entry name" value="THIOREDOXIN REDUCTASE 1-RELATED-RELATED"/>
    <property type="match status" value="1"/>
</dbReference>
<dbReference type="SUPFAM" id="SSF51905">
    <property type="entry name" value="FAD/NAD(P)-binding domain"/>
    <property type="match status" value="1"/>
</dbReference>
<evidence type="ECO:0000256" key="3">
    <source>
        <dbReference type="ARBA" id="ARBA00022827"/>
    </source>
</evidence>
<comment type="cofactor">
    <cofactor evidence="8">
        <name>FAD</name>
        <dbReference type="ChEBI" id="CHEBI:57692"/>
    </cofactor>
    <text evidence="8">Binds 1 FAD per subunit.</text>
</comment>
<gene>
    <name evidence="10" type="ORF">PCOS0759_LOCUS3985</name>
    <name evidence="11" type="ORF">PCOS0759_LOCUS3986</name>
</gene>
<dbReference type="InterPro" id="IPR050097">
    <property type="entry name" value="Ferredoxin-NADP_redctase_2"/>
</dbReference>
<organism evidence="10">
    <name type="scientific">Percolomonas cosmopolitus</name>
    <dbReference type="NCBI Taxonomy" id="63605"/>
    <lineage>
        <taxon>Eukaryota</taxon>
        <taxon>Discoba</taxon>
        <taxon>Heterolobosea</taxon>
        <taxon>Tetramitia</taxon>
        <taxon>Eutetramitia</taxon>
        <taxon>Percolomonadidae</taxon>
        <taxon>Percolomonas</taxon>
    </lineage>
</organism>
<dbReference type="GO" id="GO:0005737">
    <property type="term" value="C:cytoplasm"/>
    <property type="evidence" value="ECO:0007669"/>
    <property type="project" value="InterPro"/>
</dbReference>
<keyword evidence="3 7" id="KW-0274">FAD</keyword>
<dbReference type="Gene3D" id="3.50.50.60">
    <property type="entry name" value="FAD/NAD(P)-binding domain"/>
    <property type="match status" value="2"/>
</dbReference>
<dbReference type="GO" id="GO:0004791">
    <property type="term" value="F:thioredoxin-disulfide reductase (NADPH) activity"/>
    <property type="evidence" value="ECO:0007669"/>
    <property type="project" value="UniProtKB-UniRule"/>
</dbReference>